<dbReference type="Proteomes" id="UP001557484">
    <property type="component" value="Unassembled WGS sequence"/>
</dbReference>
<evidence type="ECO:0000313" key="3">
    <source>
        <dbReference type="Proteomes" id="UP001557484"/>
    </source>
</evidence>
<accession>A0ABV3TW96</accession>
<dbReference type="RefSeq" id="WP_368375707.1">
    <property type="nucleotide sequence ID" value="NZ_JBFRYB010000001.1"/>
</dbReference>
<organism evidence="2 3">
    <name type="scientific">Zhongshania arctica</name>
    <dbReference type="NCBI Taxonomy" id="3238302"/>
    <lineage>
        <taxon>Bacteria</taxon>
        <taxon>Pseudomonadati</taxon>
        <taxon>Pseudomonadota</taxon>
        <taxon>Gammaproteobacteria</taxon>
        <taxon>Cellvibrionales</taxon>
        <taxon>Spongiibacteraceae</taxon>
        <taxon>Zhongshania</taxon>
    </lineage>
</organism>
<comment type="caution">
    <text evidence="2">The sequence shown here is derived from an EMBL/GenBank/DDBJ whole genome shotgun (WGS) entry which is preliminary data.</text>
</comment>
<name>A0ABV3TW96_9GAMM</name>
<evidence type="ECO:0000256" key="1">
    <source>
        <dbReference type="SAM" id="SignalP"/>
    </source>
</evidence>
<feature type="chain" id="PRO_5046790158" evidence="1">
    <location>
        <begin position="36"/>
        <end position="162"/>
    </location>
</feature>
<gene>
    <name evidence="2" type="ORF">AB4875_08885</name>
</gene>
<reference evidence="2 3" key="1">
    <citation type="journal article" date="2011" name="Int. J. Syst. Evol. Microbiol.">
        <title>Zhongshania antarctica gen. nov., sp. nov. and Zhongshania guokunii sp. nov., gammaproteobacteria respectively isolated from coastal attached (fast) ice and surface seawater of the Antarctic.</title>
        <authorList>
            <person name="Li H.J."/>
            <person name="Zhang X.Y."/>
            <person name="Chen C.X."/>
            <person name="Zhang Y.J."/>
            <person name="Gao Z.M."/>
            <person name="Yu Y."/>
            <person name="Chen X.L."/>
            <person name="Chen B."/>
            <person name="Zhang Y.Z."/>
        </authorList>
    </citation>
    <scope>NUCLEOTIDE SEQUENCE [LARGE SCALE GENOMIC DNA]</scope>
    <source>
        <strain evidence="2 3">R06B22</strain>
    </source>
</reference>
<evidence type="ECO:0000313" key="2">
    <source>
        <dbReference type="EMBL" id="MEX1665605.1"/>
    </source>
</evidence>
<keyword evidence="3" id="KW-1185">Reference proteome</keyword>
<sequence>MNNIKNAYACLNHWINKYHCLFLLTCGLIPCTAVAGVWDTESINDITPSKNEKLNYRPTISFCIERDQTTGQFQAFNANQARFNRVWMDQKTAKHGNDATKALVKMGLKALYKAFHGRSAGAKRYLPDEEGRVAMSSFDRYQTDYQVHLRSDSLTLGVALTF</sequence>
<proteinExistence type="predicted"/>
<keyword evidence="1" id="KW-0732">Signal</keyword>
<dbReference type="EMBL" id="JBFRYB010000001">
    <property type="protein sequence ID" value="MEX1665605.1"/>
    <property type="molecule type" value="Genomic_DNA"/>
</dbReference>
<feature type="signal peptide" evidence="1">
    <location>
        <begin position="1"/>
        <end position="35"/>
    </location>
</feature>
<protein>
    <submittedName>
        <fullName evidence="2">Uncharacterized protein</fullName>
    </submittedName>
</protein>